<dbReference type="SUPFAM" id="SSF81606">
    <property type="entry name" value="PP2C-like"/>
    <property type="match status" value="1"/>
</dbReference>
<protein>
    <recommendedName>
        <fullName evidence="2">PPM-type phosphatase domain-containing protein</fullName>
    </recommendedName>
</protein>
<dbReference type="SMART" id="SM00331">
    <property type="entry name" value="PP2C_SIG"/>
    <property type="match status" value="1"/>
</dbReference>
<feature type="compositionally biased region" description="Low complexity" evidence="1">
    <location>
        <begin position="154"/>
        <end position="169"/>
    </location>
</feature>
<dbReference type="PANTHER" id="PTHR12320:SF60">
    <property type="entry name" value="PROTEIN PHOSPHATASE 2C 26-RELATED"/>
    <property type="match status" value="1"/>
</dbReference>
<dbReference type="GO" id="GO:0004722">
    <property type="term" value="F:protein serine/threonine phosphatase activity"/>
    <property type="evidence" value="ECO:0007669"/>
    <property type="project" value="TreeGrafter"/>
</dbReference>
<evidence type="ECO:0000313" key="3">
    <source>
        <dbReference type="EMBL" id="CAD9310119.1"/>
    </source>
</evidence>
<dbReference type="InterPro" id="IPR036457">
    <property type="entry name" value="PPM-type-like_dom_sf"/>
</dbReference>
<gene>
    <name evidence="3" type="ORF">SSP0437_LOCUS12764</name>
</gene>
<evidence type="ECO:0000256" key="1">
    <source>
        <dbReference type="SAM" id="MobiDB-lite"/>
    </source>
</evidence>
<dbReference type="AlphaFoldDB" id="A0A7S1VSM4"/>
<reference evidence="3" key="1">
    <citation type="submission" date="2021-01" db="EMBL/GenBank/DDBJ databases">
        <authorList>
            <person name="Corre E."/>
            <person name="Pelletier E."/>
            <person name="Niang G."/>
            <person name="Scheremetjew M."/>
            <person name="Finn R."/>
            <person name="Kale V."/>
            <person name="Holt S."/>
            <person name="Cochrane G."/>
            <person name="Meng A."/>
            <person name="Brown T."/>
            <person name="Cohen L."/>
        </authorList>
    </citation>
    <scope>NUCLEOTIDE SEQUENCE</scope>
    <source>
        <strain evidence="3">ATCC 50979</strain>
    </source>
</reference>
<dbReference type="EMBL" id="HBGL01016302">
    <property type="protein sequence ID" value="CAD9310119.1"/>
    <property type="molecule type" value="Transcribed_RNA"/>
</dbReference>
<sequence length="809" mass="87546">MSFSPKYVRDSRREVEKKPCVCCFSEVTSSTVFVPVKRVRVRPDGAKDIDRDEEGNSCRYDDTWESYDDLPVSCAIVGDDDRVREVLSRLLPPPLSTTVMDLLLDRLREKPTIPIRFVAQGMPLLLESAKERRQGSHLDAASAGAAVAAGAADSDVAGSPTSDSSLASSPEAVDLPLESPRSFEEQPANNSAERLEVPEKAERARDGATGGSGSSSGSTGSGFRFARKASRLFARRSSRRDMSGLAGWDGVERLCAKHYRLNAQLVEETAHAATTGDCVACIGRGTKSRAFFKINDALEVEGNDEEGVGHVAGPTPLVLPTPLADEVEGDVMYLCYQHARDNRRVYEQTLALDPAPRDGELLLDARCCLIPHPDKKKPEDAYFIGEGLRALAVADGVGGWASMGVDPAAYSTKLTRDMRLLFATRAGRSAARSKGKHLAYSLLQTAWERTQRARIQGSTTAVVCVLEEPTDPNAPGAVLSTVNLGDSGFLVLRNGNLVYASDPQQHAPNTPFQLGTDSIDTPNDGVTVRLLVLPGDLIIMGSDGVFDNLYMDQIIAIVANFGPDADVDAIAIALAKASSAVAKDDRALSPFAHYIRSTKKYPNWIGGKLDDITVVVARVARMTTEQRAKRSAELAEEHEQIDADAKLVCPVCGFRFNDEGSRQEHLRQWHPPAAIMEYDEAPIGRETEPEVSPAQEEAAAAAADAARADAAATAAAAPLVDRLFSRPTIGVPWWTVGAGAEEAFIEYTKASAALEMFENKLLKRYADARGIRTTPTTQLISTSRGVIAKKVNAPSIKSEYVLMPYHWFE</sequence>
<dbReference type="PANTHER" id="PTHR12320">
    <property type="entry name" value="PROTEIN PHOSPHATASE 2C"/>
    <property type="match status" value="1"/>
</dbReference>
<proteinExistence type="predicted"/>
<dbReference type="PROSITE" id="PS51746">
    <property type="entry name" value="PPM_2"/>
    <property type="match status" value="1"/>
</dbReference>
<dbReference type="InterPro" id="IPR013087">
    <property type="entry name" value="Znf_C2H2_type"/>
</dbReference>
<dbReference type="InterPro" id="IPR039123">
    <property type="entry name" value="PPTC7"/>
</dbReference>
<feature type="domain" description="PPM-type phosphatase" evidence="2">
    <location>
        <begin position="364"/>
        <end position="619"/>
    </location>
</feature>
<dbReference type="InterPro" id="IPR001932">
    <property type="entry name" value="PPM-type_phosphatase-like_dom"/>
</dbReference>
<feature type="compositionally biased region" description="Basic and acidic residues" evidence="1">
    <location>
        <begin position="193"/>
        <end position="206"/>
    </location>
</feature>
<organism evidence="3">
    <name type="scientific">Sexangularia sp. CB-2014</name>
    <dbReference type="NCBI Taxonomy" id="1486929"/>
    <lineage>
        <taxon>Eukaryota</taxon>
        <taxon>Amoebozoa</taxon>
        <taxon>Tubulinea</taxon>
        <taxon>Elardia</taxon>
        <taxon>Arcellinida</taxon>
        <taxon>Arcellinida incertae sedis</taxon>
        <taxon>Sexangularia</taxon>
    </lineage>
</organism>
<feature type="region of interest" description="Disordered" evidence="1">
    <location>
        <begin position="154"/>
        <end position="223"/>
    </location>
</feature>
<dbReference type="PROSITE" id="PS00028">
    <property type="entry name" value="ZINC_FINGER_C2H2_1"/>
    <property type="match status" value="1"/>
</dbReference>
<dbReference type="SMART" id="SM00332">
    <property type="entry name" value="PP2Cc"/>
    <property type="match status" value="1"/>
</dbReference>
<name>A0A7S1VSM4_9EUKA</name>
<evidence type="ECO:0000259" key="2">
    <source>
        <dbReference type="PROSITE" id="PS51746"/>
    </source>
</evidence>
<accession>A0A7S1VSM4</accession>
<dbReference type="Gene3D" id="3.60.40.10">
    <property type="entry name" value="PPM-type phosphatase domain"/>
    <property type="match status" value="2"/>
</dbReference>